<sequence length="325" mass="34394">MATLSRLAILDDFQGVAREMGPWDRLPPGLQIEVFQDALADQDALVARLLPFDAILGIRERTPFPAALLKRLPNLKLLMTTGERNRAFDVAAANAQGVTVCGTPSSGAPTVDITWGLILGLLRDLPAQMASLRAGTWQAKGQPNSVGTAVEGLTLGILGLGKLGTRVAKVGQAFGMKTIAWSQNLTAEAAAAVGATRVEKAELFAQADVVTLHMILSDRSRGIVAAPELAAMKSSAYIVNTSRGPLIDQPALIAALKEGRIAGAGLDVFDREPLPLDHPLMSCPNTMLTPHLGYVSRQNFAAYFQGAVEAIEAYLADAPVRVLTP</sequence>
<dbReference type="RefSeq" id="WP_168053912.1">
    <property type="nucleotide sequence ID" value="NZ_JAATJR010000007.1"/>
</dbReference>
<dbReference type="CDD" id="cd12169">
    <property type="entry name" value="PGDH_like_1"/>
    <property type="match status" value="1"/>
</dbReference>
<accession>A0ABX1F6K3</accession>
<dbReference type="Gene3D" id="3.40.50.720">
    <property type="entry name" value="NAD(P)-binding Rossmann-like Domain"/>
    <property type="match status" value="2"/>
</dbReference>
<comment type="caution">
    <text evidence="5">The sequence shown here is derived from an EMBL/GenBank/DDBJ whole genome shotgun (WGS) entry which is preliminary data.</text>
</comment>
<dbReference type="PROSITE" id="PS00065">
    <property type="entry name" value="D_2_HYDROXYACID_DH_1"/>
    <property type="match status" value="1"/>
</dbReference>
<keyword evidence="2" id="KW-0560">Oxidoreductase</keyword>
<dbReference type="PANTHER" id="PTHR42789:SF1">
    <property type="entry name" value="D-ISOMER SPECIFIC 2-HYDROXYACID DEHYDROGENASE FAMILY PROTEIN (AFU_ORTHOLOGUE AFUA_6G10090)"/>
    <property type="match status" value="1"/>
</dbReference>
<dbReference type="InterPro" id="IPR029753">
    <property type="entry name" value="D-isomer_DH_CS"/>
</dbReference>
<protein>
    <submittedName>
        <fullName evidence="5">D-2-hydroxyacid dehydrogenase family protein</fullName>
    </submittedName>
</protein>
<evidence type="ECO:0000313" key="6">
    <source>
        <dbReference type="Proteomes" id="UP000765160"/>
    </source>
</evidence>
<gene>
    <name evidence="5" type="ORF">HB662_24790</name>
</gene>
<dbReference type="PANTHER" id="PTHR42789">
    <property type="entry name" value="D-ISOMER SPECIFIC 2-HYDROXYACID DEHYDROGENASE FAMILY PROTEIN (AFU_ORTHOLOGUE AFUA_6G10090)"/>
    <property type="match status" value="1"/>
</dbReference>
<evidence type="ECO:0000256" key="3">
    <source>
        <dbReference type="ARBA" id="ARBA00023027"/>
    </source>
</evidence>
<dbReference type="Proteomes" id="UP000765160">
    <property type="component" value="Unassembled WGS sequence"/>
</dbReference>
<reference evidence="5 6" key="1">
    <citation type="submission" date="2020-03" db="EMBL/GenBank/DDBJ databases">
        <title>Roseomonas selenitidurans sp. nov. isolated from soil.</title>
        <authorList>
            <person name="Liu H."/>
        </authorList>
    </citation>
    <scope>NUCLEOTIDE SEQUENCE [LARGE SCALE GENOMIC DNA]</scope>
    <source>
        <strain evidence="5 6">JCM 15073</strain>
    </source>
</reference>
<dbReference type="PROSITE" id="PS00671">
    <property type="entry name" value="D_2_HYDROXYACID_DH_3"/>
    <property type="match status" value="1"/>
</dbReference>
<comment type="similarity">
    <text evidence="1">Belongs to the D-isomer specific 2-hydroxyacid dehydrogenase family.</text>
</comment>
<dbReference type="InterPro" id="IPR029752">
    <property type="entry name" value="D-isomer_DH_CS1"/>
</dbReference>
<dbReference type="InterPro" id="IPR050857">
    <property type="entry name" value="D-2-hydroxyacid_DH"/>
</dbReference>
<dbReference type="Pfam" id="PF02826">
    <property type="entry name" value="2-Hacid_dh_C"/>
    <property type="match status" value="1"/>
</dbReference>
<organism evidence="5 6">
    <name type="scientific">Falsiroseomonas frigidaquae</name>
    <dbReference type="NCBI Taxonomy" id="487318"/>
    <lineage>
        <taxon>Bacteria</taxon>
        <taxon>Pseudomonadati</taxon>
        <taxon>Pseudomonadota</taxon>
        <taxon>Alphaproteobacteria</taxon>
        <taxon>Acetobacterales</taxon>
        <taxon>Roseomonadaceae</taxon>
        <taxon>Falsiroseomonas</taxon>
    </lineage>
</organism>
<evidence type="ECO:0000259" key="4">
    <source>
        <dbReference type="Pfam" id="PF02826"/>
    </source>
</evidence>
<feature type="domain" description="D-isomer specific 2-hydroxyacid dehydrogenase NAD-binding" evidence="4">
    <location>
        <begin position="116"/>
        <end position="293"/>
    </location>
</feature>
<dbReference type="InterPro" id="IPR006140">
    <property type="entry name" value="D-isomer_DH_NAD-bd"/>
</dbReference>
<name>A0ABX1F6K3_9PROT</name>
<dbReference type="SUPFAM" id="SSF52283">
    <property type="entry name" value="Formate/glycerate dehydrogenase catalytic domain-like"/>
    <property type="match status" value="1"/>
</dbReference>
<dbReference type="SUPFAM" id="SSF51735">
    <property type="entry name" value="NAD(P)-binding Rossmann-fold domains"/>
    <property type="match status" value="1"/>
</dbReference>
<keyword evidence="3" id="KW-0520">NAD</keyword>
<evidence type="ECO:0000256" key="1">
    <source>
        <dbReference type="ARBA" id="ARBA00005854"/>
    </source>
</evidence>
<evidence type="ECO:0000256" key="2">
    <source>
        <dbReference type="ARBA" id="ARBA00023002"/>
    </source>
</evidence>
<dbReference type="EMBL" id="JAAVTX010000007">
    <property type="protein sequence ID" value="NKE48018.1"/>
    <property type="molecule type" value="Genomic_DNA"/>
</dbReference>
<proteinExistence type="inferred from homology"/>
<evidence type="ECO:0000313" key="5">
    <source>
        <dbReference type="EMBL" id="NKE48018.1"/>
    </source>
</evidence>
<dbReference type="InterPro" id="IPR036291">
    <property type="entry name" value="NAD(P)-bd_dom_sf"/>
</dbReference>
<keyword evidence="6" id="KW-1185">Reference proteome</keyword>